<dbReference type="RefSeq" id="WP_076533732.1">
    <property type="nucleotide sequence ID" value="NZ_FOAC01000005.1"/>
</dbReference>
<feature type="region of interest" description="Disordered" evidence="1">
    <location>
        <begin position="56"/>
        <end position="91"/>
    </location>
</feature>
<evidence type="ECO:0000313" key="2">
    <source>
        <dbReference type="EMBL" id="SIS16384.1"/>
    </source>
</evidence>
<name>A0A1N7GV01_9RHOB</name>
<organism evidence="2 3">
    <name type="scientific">Roseovarius nanhaiticus</name>
    <dbReference type="NCBI Taxonomy" id="573024"/>
    <lineage>
        <taxon>Bacteria</taxon>
        <taxon>Pseudomonadati</taxon>
        <taxon>Pseudomonadota</taxon>
        <taxon>Alphaproteobacteria</taxon>
        <taxon>Rhodobacterales</taxon>
        <taxon>Roseobacteraceae</taxon>
        <taxon>Roseovarius</taxon>
    </lineage>
</organism>
<dbReference type="Proteomes" id="UP000186019">
    <property type="component" value="Unassembled WGS sequence"/>
</dbReference>
<gene>
    <name evidence="2" type="ORF">SAMN05421666_2105</name>
</gene>
<accession>A0A1N7GV01</accession>
<proteinExistence type="predicted"/>
<dbReference type="OrthoDB" id="8094857at2"/>
<reference evidence="2 3" key="1">
    <citation type="submission" date="2017-01" db="EMBL/GenBank/DDBJ databases">
        <authorList>
            <person name="Mah S.A."/>
            <person name="Swanson W.J."/>
            <person name="Moy G.W."/>
            <person name="Vacquier V.D."/>
        </authorList>
    </citation>
    <scope>NUCLEOTIDE SEQUENCE [LARGE SCALE GENOMIC DNA]</scope>
    <source>
        <strain evidence="2 3">DSM 29590</strain>
    </source>
</reference>
<evidence type="ECO:0000256" key="1">
    <source>
        <dbReference type="SAM" id="MobiDB-lite"/>
    </source>
</evidence>
<protein>
    <recommendedName>
        <fullName evidence="4">J domain-containing protein</fullName>
    </recommendedName>
</protein>
<dbReference type="EMBL" id="FTNV01000002">
    <property type="protein sequence ID" value="SIS16384.1"/>
    <property type="molecule type" value="Genomic_DNA"/>
</dbReference>
<dbReference type="AlphaFoldDB" id="A0A1N7GV01"/>
<sequence>MSSTDPFKALGLKRSNATEADVKAAYARLLKVTRPEDDRAAFMALRQNFDAARRIAKGSDARRAEAQAQQDEGEDPAAVDTPPAPQPPAPAAEVKWYYDPALKWNFSDSPTGILIEKTIRWMLAGGPEPRAFAAEASEALIAGGVDGAAFRADVLTFIACAADPEETRHSTPLWQPLPTDPPDWLTPEVAAVLRDDLGLLRWRPSDAWRGRDFNAVREMLQEAPDAAEALPAPADIDAMIEREETAARGDAHGSYYDRQARRWVDRSPVSRAMEDLQAAFDRNMWDMIDVVRAILNREELQALDEFQDLDARLRQHICAATGWQSEAKHPVYPAWWRPQLARLLDTHFGWSHQFGRQMWQRQQYEWLHKVLARDIRIGSDTPQFREVAAAAHVPAPQPPSKYNLWAWTFRDPRNLLIAYLGYRAAQILWRLVV</sequence>
<evidence type="ECO:0008006" key="4">
    <source>
        <dbReference type="Google" id="ProtNLM"/>
    </source>
</evidence>
<dbReference type="STRING" id="573024.SAMN05216208_3405"/>
<keyword evidence="3" id="KW-1185">Reference proteome</keyword>
<evidence type="ECO:0000313" key="3">
    <source>
        <dbReference type="Proteomes" id="UP000186019"/>
    </source>
</evidence>
<feature type="compositionally biased region" description="Basic and acidic residues" evidence="1">
    <location>
        <begin position="56"/>
        <end position="65"/>
    </location>
</feature>